<comment type="caution">
    <text evidence="2">The sequence shown here is derived from an EMBL/GenBank/DDBJ whole genome shotgun (WGS) entry which is preliminary data.</text>
</comment>
<feature type="domain" description="YjiS-like" evidence="1">
    <location>
        <begin position="29"/>
        <end position="66"/>
    </location>
</feature>
<proteinExistence type="predicted"/>
<dbReference type="EMBL" id="BMKA01000002">
    <property type="protein sequence ID" value="GGA14490.1"/>
    <property type="molecule type" value="Genomic_DNA"/>
</dbReference>
<reference evidence="2" key="2">
    <citation type="submission" date="2020-09" db="EMBL/GenBank/DDBJ databases">
        <authorList>
            <person name="Sun Q."/>
            <person name="Zhou Y."/>
        </authorList>
    </citation>
    <scope>NUCLEOTIDE SEQUENCE</scope>
    <source>
        <strain evidence="2">CGMCC 1.15880</strain>
    </source>
</reference>
<gene>
    <name evidence="2" type="ORF">GCM10011498_13390</name>
</gene>
<evidence type="ECO:0000313" key="2">
    <source>
        <dbReference type="EMBL" id="GGA14490.1"/>
    </source>
</evidence>
<evidence type="ECO:0000259" key="1">
    <source>
        <dbReference type="Pfam" id="PF06568"/>
    </source>
</evidence>
<dbReference type="InterPro" id="IPR009506">
    <property type="entry name" value="YjiS-like"/>
</dbReference>
<sequence>MSISSTHNDTALGDLKHKFASAFQTIAESWNTYRRKRQAYTTTFAELAGLSARDLADLGFSRGDIRRVAREAAEMV</sequence>
<dbReference type="AlphaFoldDB" id="A0A916VNU9"/>
<name>A0A916VNU9_9RHOB</name>
<dbReference type="Proteomes" id="UP000628017">
    <property type="component" value="Unassembled WGS sequence"/>
</dbReference>
<keyword evidence="3" id="KW-1185">Reference proteome</keyword>
<dbReference type="Pfam" id="PF06568">
    <property type="entry name" value="YjiS-like"/>
    <property type="match status" value="1"/>
</dbReference>
<evidence type="ECO:0000313" key="3">
    <source>
        <dbReference type="Proteomes" id="UP000628017"/>
    </source>
</evidence>
<protein>
    <recommendedName>
        <fullName evidence="1">YjiS-like domain-containing protein</fullName>
    </recommendedName>
</protein>
<dbReference type="RefSeq" id="WP_188672386.1">
    <property type="nucleotide sequence ID" value="NZ_BMKA01000002.1"/>
</dbReference>
<organism evidence="2 3">
    <name type="scientific">Neptunicoccus cionae</name>
    <dbReference type="NCBI Taxonomy" id="2035344"/>
    <lineage>
        <taxon>Bacteria</taxon>
        <taxon>Pseudomonadati</taxon>
        <taxon>Pseudomonadota</taxon>
        <taxon>Alphaproteobacteria</taxon>
        <taxon>Rhodobacterales</taxon>
        <taxon>Paracoccaceae</taxon>
        <taxon>Neptunicoccus</taxon>
    </lineage>
</organism>
<reference evidence="2" key="1">
    <citation type="journal article" date="2014" name="Int. J. Syst. Evol. Microbiol.">
        <title>Complete genome sequence of Corynebacterium casei LMG S-19264T (=DSM 44701T), isolated from a smear-ripened cheese.</title>
        <authorList>
            <consortium name="US DOE Joint Genome Institute (JGI-PGF)"/>
            <person name="Walter F."/>
            <person name="Albersmeier A."/>
            <person name="Kalinowski J."/>
            <person name="Ruckert C."/>
        </authorList>
    </citation>
    <scope>NUCLEOTIDE SEQUENCE</scope>
    <source>
        <strain evidence="2">CGMCC 1.15880</strain>
    </source>
</reference>
<accession>A0A916VNU9</accession>